<feature type="compositionally biased region" description="Basic residues" evidence="1">
    <location>
        <begin position="1"/>
        <end position="12"/>
    </location>
</feature>
<dbReference type="EMBL" id="VSSQ01000013">
    <property type="protein sequence ID" value="MPL60721.1"/>
    <property type="molecule type" value="Genomic_DNA"/>
</dbReference>
<feature type="region of interest" description="Disordered" evidence="1">
    <location>
        <begin position="347"/>
        <end position="378"/>
    </location>
</feature>
<accession>A0A644T469</accession>
<protein>
    <submittedName>
        <fullName evidence="2">Uncharacterized protein</fullName>
    </submittedName>
</protein>
<evidence type="ECO:0000256" key="1">
    <source>
        <dbReference type="SAM" id="MobiDB-lite"/>
    </source>
</evidence>
<reference evidence="2" key="1">
    <citation type="submission" date="2019-08" db="EMBL/GenBank/DDBJ databases">
        <authorList>
            <person name="Kucharzyk K."/>
            <person name="Murdoch R.W."/>
            <person name="Higgins S."/>
            <person name="Loffler F."/>
        </authorList>
    </citation>
    <scope>NUCLEOTIDE SEQUENCE</scope>
</reference>
<dbReference type="AlphaFoldDB" id="A0A644T469"/>
<evidence type="ECO:0000313" key="2">
    <source>
        <dbReference type="EMBL" id="MPL60721.1"/>
    </source>
</evidence>
<gene>
    <name evidence="2" type="ORF">SDC9_06282</name>
</gene>
<feature type="region of interest" description="Disordered" evidence="1">
    <location>
        <begin position="276"/>
        <end position="296"/>
    </location>
</feature>
<sequence length="517" mass="56854">MPALRARPRRPRTPPAGVFFQGKAEGLFPGPKPHSAPCRRCRRRSFRRPHPGIGIDRLVAPVRHVPGDHLAGVQKPLRIRLALEGKLARVGRLPAALLERVAVRVEDHRAHLLVLAHDLLEPLLGGEAHHGQPRIDHLPMLTHHLEVLHQLRAETGADGLDHLEEIGAVIAHLQICDVGIDLQRAQRGVVPAVFIGDARAAAPVLRVRAEDHLPRRPAREEGLERGHRLRRDHQLKCVVALAHMALEALEVLGRDRRLADGDELDQDPVLGRKLGAETRRLGETGEGQHGRDPVIGRGERHLDLGDDAVRAIGVADPVQLLAGEFVDLRLGLHRDHAQSQDIAQIAQRAPADRAHPARAAGDETAKRRGGRGRGHHPQLLPGLRLRLRVEVADHDARFRHHPARSNLADPVHVLQVHHAAARQRHRLTVIAGAGAAHGNRHVMGVTGLEHLDHLGLVARRDDEIGHDVIEARLQHRRIPEEIPAFRADRGGVVVKLEMGERGLCGINVHVISPSSSE</sequence>
<proteinExistence type="predicted"/>
<name>A0A644T469_9ZZZZ</name>
<organism evidence="2">
    <name type="scientific">bioreactor metagenome</name>
    <dbReference type="NCBI Taxonomy" id="1076179"/>
    <lineage>
        <taxon>unclassified sequences</taxon>
        <taxon>metagenomes</taxon>
        <taxon>ecological metagenomes</taxon>
    </lineage>
</organism>
<comment type="caution">
    <text evidence="2">The sequence shown here is derived from an EMBL/GenBank/DDBJ whole genome shotgun (WGS) entry which is preliminary data.</text>
</comment>
<feature type="region of interest" description="Disordered" evidence="1">
    <location>
        <begin position="1"/>
        <end position="24"/>
    </location>
</feature>
<feature type="compositionally biased region" description="Basic and acidic residues" evidence="1">
    <location>
        <begin position="350"/>
        <end position="366"/>
    </location>
</feature>
<feature type="compositionally biased region" description="Basic residues" evidence="1">
    <location>
        <begin position="367"/>
        <end position="376"/>
    </location>
</feature>